<dbReference type="PANTHER" id="PTHR30572">
    <property type="entry name" value="MEMBRANE COMPONENT OF TRANSPORTER-RELATED"/>
    <property type="match status" value="1"/>
</dbReference>
<dbReference type="InterPro" id="IPR025857">
    <property type="entry name" value="MacB_PCD"/>
</dbReference>
<feature type="transmembrane region" description="Helical" evidence="6">
    <location>
        <begin position="370"/>
        <end position="393"/>
    </location>
</feature>
<dbReference type="AlphaFoldDB" id="A0A1M5MSC2"/>
<keyword evidence="3 6" id="KW-0812">Transmembrane</keyword>
<dbReference type="InterPro" id="IPR003838">
    <property type="entry name" value="ABC3_permease_C"/>
</dbReference>
<feature type="transmembrane region" description="Helical" evidence="6">
    <location>
        <begin position="747"/>
        <end position="768"/>
    </location>
</feature>
<dbReference type="Proteomes" id="UP000184212">
    <property type="component" value="Unassembled WGS sequence"/>
</dbReference>
<accession>A0A1M5MSC2</accession>
<comment type="subcellular location">
    <subcellularLocation>
        <location evidence="1">Cell membrane</location>
        <topology evidence="1">Multi-pass membrane protein</topology>
    </subcellularLocation>
</comment>
<feature type="domain" description="MacB-like periplasmic core" evidence="8">
    <location>
        <begin position="426"/>
        <end position="631"/>
    </location>
</feature>
<evidence type="ECO:0000313" key="10">
    <source>
        <dbReference type="Proteomes" id="UP000184212"/>
    </source>
</evidence>
<feature type="domain" description="ABC3 transporter permease C-terminal" evidence="7">
    <location>
        <begin position="667"/>
        <end position="775"/>
    </location>
</feature>
<dbReference type="InterPro" id="IPR050250">
    <property type="entry name" value="Macrolide_Exporter_MacB"/>
</dbReference>
<evidence type="ECO:0000313" key="9">
    <source>
        <dbReference type="EMBL" id="SHG80126.1"/>
    </source>
</evidence>
<gene>
    <name evidence="9" type="ORF">SAMN04488109_1905</name>
</gene>
<evidence type="ECO:0000259" key="8">
    <source>
        <dbReference type="Pfam" id="PF12704"/>
    </source>
</evidence>
<feature type="transmembrane region" description="Helical" evidence="6">
    <location>
        <begin position="716"/>
        <end position="735"/>
    </location>
</feature>
<dbReference type="PANTHER" id="PTHR30572:SF18">
    <property type="entry name" value="ABC-TYPE MACROLIDE FAMILY EXPORT SYSTEM PERMEASE COMPONENT 2"/>
    <property type="match status" value="1"/>
</dbReference>
<evidence type="ECO:0000256" key="3">
    <source>
        <dbReference type="ARBA" id="ARBA00022692"/>
    </source>
</evidence>
<keyword evidence="4 6" id="KW-1133">Transmembrane helix</keyword>
<dbReference type="EMBL" id="FQWQ01000001">
    <property type="protein sequence ID" value="SHG80126.1"/>
    <property type="molecule type" value="Genomic_DNA"/>
</dbReference>
<evidence type="ECO:0000256" key="4">
    <source>
        <dbReference type="ARBA" id="ARBA00022989"/>
    </source>
</evidence>
<dbReference type="Pfam" id="PF02687">
    <property type="entry name" value="FtsX"/>
    <property type="match status" value="2"/>
</dbReference>
<feature type="transmembrane region" description="Helical" evidence="6">
    <location>
        <begin position="323"/>
        <end position="350"/>
    </location>
</feature>
<evidence type="ECO:0000256" key="6">
    <source>
        <dbReference type="SAM" id="Phobius"/>
    </source>
</evidence>
<name>A0A1M5MSC2_9BACT</name>
<feature type="transmembrane region" description="Helical" evidence="6">
    <location>
        <begin position="21"/>
        <end position="42"/>
    </location>
</feature>
<reference evidence="9 10" key="1">
    <citation type="submission" date="2016-11" db="EMBL/GenBank/DDBJ databases">
        <authorList>
            <person name="Jaros S."/>
            <person name="Januszkiewicz K."/>
            <person name="Wedrychowicz H."/>
        </authorList>
    </citation>
    <scope>NUCLEOTIDE SEQUENCE [LARGE SCALE GENOMIC DNA]</scope>
    <source>
        <strain evidence="9 10">DSM 24574</strain>
    </source>
</reference>
<feature type="domain" description="ABC3 transporter permease C-terminal" evidence="7">
    <location>
        <begin position="283"/>
        <end position="394"/>
    </location>
</feature>
<feature type="domain" description="MacB-like periplasmic core" evidence="8">
    <location>
        <begin position="20"/>
        <end position="236"/>
    </location>
</feature>
<evidence type="ECO:0000256" key="5">
    <source>
        <dbReference type="ARBA" id="ARBA00023136"/>
    </source>
</evidence>
<feature type="transmembrane region" description="Helical" evidence="6">
    <location>
        <begin position="276"/>
        <end position="298"/>
    </location>
</feature>
<dbReference type="GO" id="GO:0005886">
    <property type="term" value="C:plasma membrane"/>
    <property type="evidence" value="ECO:0007669"/>
    <property type="project" value="UniProtKB-SubCell"/>
</dbReference>
<dbReference type="OrthoDB" id="901779at2"/>
<dbReference type="GO" id="GO:0022857">
    <property type="term" value="F:transmembrane transporter activity"/>
    <property type="evidence" value="ECO:0007669"/>
    <property type="project" value="TreeGrafter"/>
</dbReference>
<organism evidence="9 10">
    <name type="scientific">Chryseolinea serpens</name>
    <dbReference type="NCBI Taxonomy" id="947013"/>
    <lineage>
        <taxon>Bacteria</taxon>
        <taxon>Pseudomonadati</taxon>
        <taxon>Bacteroidota</taxon>
        <taxon>Cytophagia</taxon>
        <taxon>Cytophagales</taxon>
        <taxon>Fulvivirgaceae</taxon>
        <taxon>Chryseolinea</taxon>
    </lineage>
</organism>
<protein>
    <submittedName>
        <fullName evidence="9">ABC-type antimicrobial peptide transport system, permease component</fullName>
    </submittedName>
</protein>
<dbReference type="RefSeq" id="WP_073133104.1">
    <property type="nucleotide sequence ID" value="NZ_FQWQ01000001.1"/>
</dbReference>
<dbReference type="Pfam" id="PF12704">
    <property type="entry name" value="MacB_PCD"/>
    <property type="match status" value="2"/>
</dbReference>
<dbReference type="STRING" id="947013.SAMN04488109_1905"/>
<evidence type="ECO:0000259" key="7">
    <source>
        <dbReference type="Pfam" id="PF02687"/>
    </source>
</evidence>
<keyword evidence="2" id="KW-1003">Cell membrane</keyword>
<proteinExistence type="predicted"/>
<evidence type="ECO:0000256" key="1">
    <source>
        <dbReference type="ARBA" id="ARBA00004651"/>
    </source>
</evidence>
<keyword evidence="10" id="KW-1185">Reference proteome</keyword>
<feature type="transmembrane region" description="Helical" evidence="6">
    <location>
        <begin position="664"/>
        <end position="688"/>
    </location>
</feature>
<sequence length="787" mass="86928">MFRNYLKVAWRNILRDKVYSGINIGGLAIGMVVAGLIGLWIYDELTMNRQHANYDRLAQVMQHASMDGTIVTFSSLPMPTSAAIRDAYGEDFESVASTWVCERTVAYKEKVLLQTGCFAEAPFPGMITLDMLRGTTTGLNDPSAIFLSESLATSLFGAADPIGQTVQLDYANTQQVRGIYKDLPANSSFSGLAFIAPIKLLFANGQNTDNWYSSSFHIFAQLTAKGDFRKSSEKIKNILYAHTADATKPVLFLNPMSRWHLYEFRNGISVNGRMKFVWLFGTIGGFVLLLACINFMNLSTARSEKRAKEVGIRKAIGSLKQQLVGQFLCESFLVVSIAAVLAMFFATLSLPVFNEFSGKKMNIPWTQPELGMVVAGFIFVIGLLAGSYPAFYLSSFRPIRALKGSLKAGRFASVPRQVMVVVQFTVSVVLVIGTLVVYDQIQFAKNRPVGYSREGLVTINQLTSEIRQHYEAFRGELLATNAVTGVAMASTPTTSINSSADNLDWAGKDPNTQSLFGTIGIDQDYGDVVDWKVIAGRNFSRELSSDSQAFIFNKAAILQMGLKEPVGETIKWHGKEWHVIGVVDDMVMTSPFGTAMPTVFMIDSRQRPYNVMNLRLDPDATTGEAMAKIEAVFKKYSPAAPFDYRFADQEYGLKFAAEERIGRLASVFAALAITISCLGLFGLASFITERRTKEIGIRKVLGATVGQLWQMLSRDFMVLVIISCFIAVPVAWRLMDQWLQAYDYKTVISWQVFLVAIATAVGVTLVTISYQVVKAALADPVNSLRSE</sequence>
<feature type="transmembrane region" description="Helical" evidence="6">
    <location>
        <begin position="414"/>
        <end position="438"/>
    </location>
</feature>
<evidence type="ECO:0000256" key="2">
    <source>
        <dbReference type="ARBA" id="ARBA00022475"/>
    </source>
</evidence>
<keyword evidence="5 6" id="KW-0472">Membrane</keyword>